<proteinExistence type="predicted"/>
<sequence length="135" mass="13741">MESNQGKKLGADGKLVWLGRATERVPGEIITSCSLGTGPVLHSYYSVGWAPTSADAQSSLGLLCLQRAGVAGSNMTISKQSGASFPQVPISCVRVAGAAAQGEVDCDCSGDFRRGGAALKVLIFPPGEVPGSSQS</sequence>
<gene>
    <name evidence="1" type="ORF">DR999_PMT07751</name>
</gene>
<keyword evidence="2" id="KW-1185">Reference proteome</keyword>
<name>A0A4D9EEX8_9SAUR</name>
<reference evidence="1 2" key="1">
    <citation type="submission" date="2019-04" db="EMBL/GenBank/DDBJ databases">
        <title>Draft genome of the big-headed turtle Platysternon megacephalum.</title>
        <authorList>
            <person name="Gong S."/>
        </authorList>
    </citation>
    <scope>NUCLEOTIDE SEQUENCE [LARGE SCALE GENOMIC DNA]</scope>
    <source>
        <strain evidence="1">DO16091913</strain>
        <tissue evidence="1">Muscle</tissue>
    </source>
</reference>
<protein>
    <submittedName>
        <fullName evidence="1">Bis(5'-adenosyl)-triphosphatase ENPP4</fullName>
    </submittedName>
</protein>
<comment type="caution">
    <text evidence="1">The sequence shown here is derived from an EMBL/GenBank/DDBJ whole genome shotgun (WGS) entry which is preliminary data.</text>
</comment>
<organism evidence="1 2">
    <name type="scientific">Platysternon megacephalum</name>
    <name type="common">big-headed turtle</name>
    <dbReference type="NCBI Taxonomy" id="55544"/>
    <lineage>
        <taxon>Eukaryota</taxon>
        <taxon>Metazoa</taxon>
        <taxon>Chordata</taxon>
        <taxon>Craniata</taxon>
        <taxon>Vertebrata</taxon>
        <taxon>Euteleostomi</taxon>
        <taxon>Archelosauria</taxon>
        <taxon>Testudinata</taxon>
        <taxon>Testudines</taxon>
        <taxon>Cryptodira</taxon>
        <taxon>Durocryptodira</taxon>
        <taxon>Testudinoidea</taxon>
        <taxon>Platysternidae</taxon>
        <taxon>Platysternon</taxon>
    </lineage>
</organism>
<reference evidence="1 2" key="2">
    <citation type="submission" date="2019-04" db="EMBL/GenBank/DDBJ databases">
        <title>The genome sequence of big-headed turtle.</title>
        <authorList>
            <person name="Gong S."/>
        </authorList>
    </citation>
    <scope>NUCLEOTIDE SEQUENCE [LARGE SCALE GENOMIC DNA]</scope>
    <source>
        <strain evidence="1">DO16091913</strain>
        <tissue evidence="1">Muscle</tissue>
    </source>
</reference>
<dbReference type="EMBL" id="QXTE01000055">
    <property type="protein sequence ID" value="TFK09299.1"/>
    <property type="molecule type" value="Genomic_DNA"/>
</dbReference>
<dbReference type="Proteomes" id="UP000297703">
    <property type="component" value="Unassembled WGS sequence"/>
</dbReference>
<dbReference type="AlphaFoldDB" id="A0A4D9EEX8"/>
<evidence type="ECO:0000313" key="1">
    <source>
        <dbReference type="EMBL" id="TFK09299.1"/>
    </source>
</evidence>
<accession>A0A4D9EEX8</accession>
<evidence type="ECO:0000313" key="2">
    <source>
        <dbReference type="Proteomes" id="UP000297703"/>
    </source>
</evidence>